<sequence length="183" mass="19331">MRTRAARAADAAVLGHLMVDSWLAAHRGQMPDAAWQKRAAEWTPDVSARGWSRVLAAQATTPARDDVLLVAEDDRDAIIGLVYGVVADDVPGGTTGEVAALYVAPDRQREGVGASLLRAVAGELGDLGVVTLRLSVLTANLPARSFYESMGGLEVGHGTTDEEGHLLPTTAYEWADVSVLRAT</sequence>
<dbReference type="GO" id="GO:0016746">
    <property type="term" value="F:acyltransferase activity"/>
    <property type="evidence" value="ECO:0007669"/>
    <property type="project" value="UniProtKB-KW"/>
</dbReference>
<dbReference type="CDD" id="cd04301">
    <property type="entry name" value="NAT_SF"/>
    <property type="match status" value="1"/>
</dbReference>
<evidence type="ECO:0000313" key="4">
    <source>
        <dbReference type="EMBL" id="MFC7359384.1"/>
    </source>
</evidence>
<keyword evidence="1 4" id="KW-0808">Transferase</keyword>
<keyword evidence="5" id="KW-1185">Reference proteome</keyword>
<name>A0ABW2MWN7_9ACTN</name>
<gene>
    <name evidence="4" type="ORF">ACFQO6_03805</name>
</gene>
<dbReference type="Proteomes" id="UP001596524">
    <property type="component" value="Unassembled WGS sequence"/>
</dbReference>
<dbReference type="InterPro" id="IPR000182">
    <property type="entry name" value="GNAT_dom"/>
</dbReference>
<dbReference type="EC" id="2.3.1.-" evidence="4"/>
<proteinExistence type="predicted"/>
<dbReference type="InterPro" id="IPR016181">
    <property type="entry name" value="Acyl_CoA_acyltransferase"/>
</dbReference>
<dbReference type="RefSeq" id="WP_255889475.1">
    <property type="nucleotide sequence ID" value="NZ_JAFMZM010000002.1"/>
</dbReference>
<dbReference type="SUPFAM" id="SSF55729">
    <property type="entry name" value="Acyl-CoA N-acyltransferases (Nat)"/>
    <property type="match status" value="1"/>
</dbReference>
<organism evidence="4 5">
    <name type="scientific">Nocardioides astragali</name>
    <dbReference type="NCBI Taxonomy" id="1776736"/>
    <lineage>
        <taxon>Bacteria</taxon>
        <taxon>Bacillati</taxon>
        <taxon>Actinomycetota</taxon>
        <taxon>Actinomycetes</taxon>
        <taxon>Propionibacteriales</taxon>
        <taxon>Nocardioidaceae</taxon>
        <taxon>Nocardioides</taxon>
    </lineage>
</organism>
<accession>A0ABW2MWN7</accession>
<dbReference type="PANTHER" id="PTHR43877:SF1">
    <property type="entry name" value="ACETYLTRANSFERASE"/>
    <property type="match status" value="1"/>
</dbReference>
<evidence type="ECO:0000256" key="1">
    <source>
        <dbReference type="ARBA" id="ARBA00022679"/>
    </source>
</evidence>
<dbReference type="PANTHER" id="PTHR43877">
    <property type="entry name" value="AMINOALKYLPHOSPHONATE N-ACETYLTRANSFERASE-RELATED-RELATED"/>
    <property type="match status" value="1"/>
</dbReference>
<dbReference type="Gene3D" id="3.40.630.30">
    <property type="match status" value="1"/>
</dbReference>
<dbReference type="InterPro" id="IPR050832">
    <property type="entry name" value="Bact_Acetyltransf"/>
</dbReference>
<feature type="domain" description="N-acetyltransferase" evidence="3">
    <location>
        <begin position="1"/>
        <end position="173"/>
    </location>
</feature>
<reference evidence="5" key="1">
    <citation type="journal article" date="2019" name="Int. J. Syst. Evol. Microbiol.">
        <title>The Global Catalogue of Microorganisms (GCM) 10K type strain sequencing project: providing services to taxonomists for standard genome sequencing and annotation.</title>
        <authorList>
            <consortium name="The Broad Institute Genomics Platform"/>
            <consortium name="The Broad Institute Genome Sequencing Center for Infectious Disease"/>
            <person name="Wu L."/>
            <person name="Ma J."/>
        </authorList>
    </citation>
    <scope>NUCLEOTIDE SEQUENCE [LARGE SCALE GENOMIC DNA]</scope>
    <source>
        <strain evidence="5">FCH27</strain>
    </source>
</reference>
<keyword evidence="2 4" id="KW-0012">Acyltransferase</keyword>
<comment type="caution">
    <text evidence="4">The sequence shown here is derived from an EMBL/GenBank/DDBJ whole genome shotgun (WGS) entry which is preliminary data.</text>
</comment>
<evidence type="ECO:0000259" key="3">
    <source>
        <dbReference type="PROSITE" id="PS51186"/>
    </source>
</evidence>
<dbReference type="EMBL" id="JBHTCH010000004">
    <property type="protein sequence ID" value="MFC7359384.1"/>
    <property type="molecule type" value="Genomic_DNA"/>
</dbReference>
<evidence type="ECO:0000256" key="2">
    <source>
        <dbReference type="ARBA" id="ARBA00023315"/>
    </source>
</evidence>
<protein>
    <submittedName>
        <fullName evidence="4">GNAT family N-acetyltransferase</fullName>
        <ecNumber evidence="4">2.3.1.-</ecNumber>
    </submittedName>
</protein>
<evidence type="ECO:0000313" key="5">
    <source>
        <dbReference type="Proteomes" id="UP001596524"/>
    </source>
</evidence>
<dbReference type="PROSITE" id="PS51186">
    <property type="entry name" value="GNAT"/>
    <property type="match status" value="1"/>
</dbReference>
<dbReference type="Pfam" id="PF00583">
    <property type="entry name" value="Acetyltransf_1"/>
    <property type="match status" value="1"/>
</dbReference>